<dbReference type="EMBL" id="CAJVPW010001521">
    <property type="protein sequence ID" value="CAG8486106.1"/>
    <property type="molecule type" value="Genomic_DNA"/>
</dbReference>
<comment type="caution">
    <text evidence="1">The sequence shown here is derived from an EMBL/GenBank/DDBJ whole genome shotgun (WGS) entry which is preliminary data.</text>
</comment>
<accession>A0ACA9KR45</accession>
<keyword evidence="2" id="KW-1185">Reference proteome</keyword>
<name>A0ACA9KR45_9GLOM</name>
<reference evidence="1" key="1">
    <citation type="submission" date="2021-06" db="EMBL/GenBank/DDBJ databases">
        <authorList>
            <person name="Kallberg Y."/>
            <person name="Tangrot J."/>
            <person name="Rosling A."/>
        </authorList>
    </citation>
    <scope>NUCLEOTIDE SEQUENCE</scope>
    <source>
        <strain evidence="1">28 12/20/2015</strain>
    </source>
</reference>
<gene>
    <name evidence="1" type="ORF">SPELUC_LOCUS2344</name>
</gene>
<dbReference type="Proteomes" id="UP000789366">
    <property type="component" value="Unassembled WGS sequence"/>
</dbReference>
<proteinExistence type="predicted"/>
<organism evidence="1 2">
    <name type="scientific">Cetraspora pellucida</name>
    <dbReference type="NCBI Taxonomy" id="1433469"/>
    <lineage>
        <taxon>Eukaryota</taxon>
        <taxon>Fungi</taxon>
        <taxon>Fungi incertae sedis</taxon>
        <taxon>Mucoromycota</taxon>
        <taxon>Glomeromycotina</taxon>
        <taxon>Glomeromycetes</taxon>
        <taxon>Diversisporales</taxon>
        <taxon>Gigasporaceae</taxon>
        <taxon>Cetraspora</taxon>
    </lineage>
</organism>
<sequence length="514" mass="59532">MPVNILSIADELLITIFEFTSSPNDFKNLAISCKKLSNVSKIGQTRAKWILYQYGKAHALFHAVRLGPTFINLSVATAIITGGAILSRYFIQRLFTHFGSYDQKLIDIKTAYNAAGKIDINKIKNMGARTSWASNLQISVFSYLISIAQEQLKTDDLWVRGNDMELFLLLSGGFEHVINHAQNILLKNIKDIQNLILKMKFIPFPQRMNHVQENLNEYPTKDGYENNRQLNVIARSILIYKDLVHLWKQIGYYEICKDMNDLVMEGALLLLFPSRPFIGWARPTLQDVNKRLVELIELGFQLNYNVINYIFHRFEHRLKDIGSILMESFMHIHAKPLALSPRFYDWVLKRLGSDERMIALCFEDLLKTCISLETQLQNSKSEVSIDMNQCNFKAVCDIFKVYCNAKKLFLPSHLEVISKSTSHEIHKILFDNYLVDLFNAEISSIQTIHYIGAPDSVQMSPSQKKGNTQIVKEWEKKLTNTYYQLKYEENSMTNTFRDYLSKFVEEKLLMSKEK</sequence>
<protein>
    <submittedName>
        <fullName evidence="1">15433_t:CDS:1</fullName>
    </submittedName>
</protein>
<evidence type="ECO:0000313" key="2">
    <source>
        <dbReference type="Proteomes" id="UP000789366"/>
    </source>
</evidence>
<evidence type="ECO:0000313" key="1">
    <source>
        <dbReference type="EMBL" id="CAG8486106.1"/>
    </source>
</evidence>